<dbReference type="Gene3D" id="1.10.3750.10">
    <property type="entry name" value="YhaI-like"/>
    <property type="match status" value="1"/>
</dbReference>
<reference evidence="1 2" key="1">
    <citation type="submission" date="2023-04" db="EMBL/GenBank/DDBJ databases">
        <title>Genome sequence of Halobacillus naozhouensis KACC 21980.</title>
        <authorList>
            <person name="Kim S."/>
            <person name="Heo J."/>
            <person name="Kwon S.-W."/>
        </authorList>
    </citation>
    <scope>NUCLEOTIDE SEQUENCE [LARGE SCALE GENOMIC DNA]</scope>
    <source>
        <strain evidence="1 2">KCTC 13234</strain>
    </source>
</reference>
<dbReference type="EMBL" id="CP121671">
    <property type="protein sequence ID" value="WFT76075.1"/>
    <property type="molecule type" value="Genomic_DNA"/>
</dbReference>
<protein>
    <submittedName>
        <fullName evidence="1">DUF1878 family protein</fullName>
    </submittedName>
</protein>
<dbReference type="RefSeq" id="WP_283078033.1">
    <property type="nucleotide sequence ID" value="NZ_CP121671.1"/>
</dbReference>
<dbReference type="InterPro" id="IPR035945">
    <property type="entry name" value="YhaI-like_sf"/>
</dbReference>
<evidence type="ECO:0000313" key="1">
    <source>
        <dbReference type="EMBL" id="WFT76075.1"/>
    </source>
</evidence>
<evidence type="ECO:0000313" key="2">
    <source>
        <dbReference type="Proteomes" id="UP001221597"/>
    </source>
</evidence>
<proteinExistence type="predicted"/>
<dbReference type="InterPro" id="IPR015058">
    <property type="entry name" value="DUF1878"/>
</dbReference>
<dbReference type="Pfam" id="PF08963">
    <property type="entry name" value="DUF1878"/>
    <property type="match status" value="1"/>
</dbReference>
<dbReference type="SUPFAM" id="SSF109915">
    <property type="entry name" value="Hypothetical protein YhaI"/>
    <property type="match status" value="1"/>
</dbReference>
<accession>A0ABY8J156</accession>
<dbReference type="Proteomes" id="UP001221597">
    <property type="component" value="Chromosome"/>
</dbReference>
<gene>
    <name evidence="1" type="ORF">P9989_06860</name>
</gene>
<sequence>MVREDSNKDLHFQVQLLMNVKKMKHYPFTQMVIKYGLTEAEYLETIRLFEELEHTYEQDQENGLIDHSPLLIHFAGMLCYKLPVEGTIMAMYEEKIHPNLTDQLLKLIRI</sequence>
<keyword evidence="2" id="KW-1185">Reference proteome</keyword>
<organism evidence="1 2">
    <name type="scientific">Halobacillus naozhouensis</name>
    <dbReference type="NCBI Taxonomy" id="554880"/>
    <lineage>
        <taxon>Bacteria</taxon>
        <taxon>Bacillati</taxon>
        <taxon>Bacillota</taxon>
        <taxon>Bacilli</taxon>
        <taxon>Bacillales</taxon>
        <taxon>Bacillaceae</taxon>
        <taxon>Halobacillus</taxon>
    </lineage>
</organism>
<name>A0ABY8J156_9BACI</name>